<evidence type="ECO:0000313" key="1">
    <source>
        <dbReference type="EMBL" id="ACR11814.1"/>
    </source>
</evidence>
<proteinExistence type="predicted"/>
<reference evidence="1 2" key="1">
    <citation type="journal article" date="2009" name="PLoS ONE">
        <title>The complete genome of Teredinibacter turnerae T7901: an intracellular endosymbiont of marine wood-boring bivalves (shipworms).</title>
        <authorList>
            <person name="Yang J.C."/>
            <person name="Madupu R."/>
            <person name="Durkin A.S."/>
            <person name="Ekborg N.A."/>
            <person name="Pedamallu C.S."/>
            <person name="Hostetler J.B."/>
            <person name="Radune D."/>
            <person name="Toms B.S."/>
            <person name="Henrissat B."/>
            <person name="Coutinho P.M."/>
            <person name="Schwarz S."/>
            <person name="Field L."/>
            <person name="Trindade-Silva A.E."/>
            <person name="Soares C.A.G."/>
            <person name="Elshahawi S."/>
            <person name="Hanora A."/>
            <person name="Schmidt E.W."/>
            <person name="Haygood M.G."/>
            <person name="Posfai J."/>
            <person name="Benner J."/>
            <person name="Madinger C."/>
            <person name="Nove J."/>
            <person name="Anton B."/>
            <person name="Chaudhary K."/>
            <person name="Foster J."/>
            <person name="Holman A."/>
            <person name="Kumar S."/>
            <person name="Lessard P.A."/>
            <person name="Luyten Y.A."/>
            <person name="Slatko B."/>
            <person name="Wood N."/>
            <person name="Wu B."/>
            <person name="Teplitski M."/>
            <person name="Mougous J.D."/>
            <person name="Ward N."/>
            <person name="Eisen J.A."/>
            <person name="Badger J.H."/>
            <person name="Distel D.L."/>
        </authorList>
    </citation>
    <scope>NUCLEOTIDE SEQUENCE [LARGE SCALE GENOMIC DNA]</scope>
    <source>
        <strain evidence="2">ATCC 39867 / T7901</strain>
    </source>
</reference>
<dbReference type="HOGENOM" id="CLU_3085699_0_0_6"/>
<dbReference type="AlphaFoldDB" id="C5BN72"/>
<accession>C5BN72</accession>
<dbReference type="STRING" id="377629.TERTU_0576"/>
<organism evidence="1 2">
    <name type="scientific">Teredinibacter turnerae (strain ATCC 39867 / T7901)</name>
    <dbReference type="NCBI Taxonomy" id="377629"/>
    <lineage>
        <taxon>Bacteria</taxon>
        <taxon>Pseudomonadati</taxon>
        <taxon>Pseudomonadota</taxon>
        <taxon>Gammaproteobacteria</taxon>
        <taxon>Cellvibrionales</taxon>
        <taxon>Cellvibrionaceae</taxon>
        <taxon>Teredinibacter</taxon>
    </lineage>
</organism>
<dbReference type="Proteomes" id="UP000009080">
    <property type="component" value="Chromosome"/>
</dbReference>
<evidence type="ECO:0000313" key="2">
    <source>
        <dbReference type="Proteomes" id="UP000009080"/>
    </source>
</evidence>
<sequence>MAVRKASRVLIKSYKRPMFYWKQKGICHKSGAWHKAQHFNQFTLLKRLKLLA</sequence>
<protein>
    <submittedName>
        <fullName evidence="1">Uncharacterized protein</fullName>
    </submittedName>
</protein>
<dbReference type="KEGG" id="ttu:TERTU_0576"/>
<keyword evidence="2" id="KW-1185">Reference proteome</keyword>
<name>C5BN72_TERTT</name>
<gene>
    <name evidence="1" type="ordered locus">TERTU_0576</name>
</gene>
<dbReference type="EMBL" id="CP001614">
    <property type="protein sequence ID" value="ACR11814.1"/>
    <property type="molecule type" value="Genomic_DNA"/>
</dbReference>